<dbReference type="InterPro" id="IPR002403">
    <property type="entry name" value="Cyt_P450_E_grp-IV"/>
</dbReference>
<dbReference type="Gene3D" id="1.10.630.10">
    <property type="entry name" value="Cytochrome P450"/>
    <property type="match status" value="1"/>
</dbReference>
<evidence type="ECO:0000256" key="8">
    <source>
        <dbReference type="ARBA" id="ARBA00023098"/>
    </source>
</evidence>
<feature type="compositionally biased region" description="Low complexity" evidence="12">
    <location>
        <begin position="68"/>
        <end position="89"/>
    </location>
</feature>
<keyword evidence="14" id="KW-1185">Reference proteome</keyword>
<evidence type="ECO:0000256" key="10">
    <source>
        <dbReference type="ARBA" id="ARBA00023239"/>
    </source>
</evidence>
<feature type="region of interest" description="Disordered" evidence="12">
    <location>
        <begin position="1"/>
        <end position="32"/>
    </location>
</feature>
<dbReference type="AlphaFoldDB" id="A0A8T2UHV9"/>
<reference evidence="13" key="1">
    <citation type="submission" date="2021-08" db="EMBL/GenBank/DDBJ databases">
        <title>WGS assembly of Ceratopteris richardii.</title>
        <authorList>
            <person name="Marchant D.B."/>
            <person name="Chen G."/>
            <person name="Jenkins J."/>
            <person name="Shu S."/>
            <person name="Leebens-Mack J."/>
            <person name="Grimwood J."/>
            <person name="Schmutz J."/>
            <person name="Soltis P."/>
            <person name="Soltis D."/>
            <person name="Chen Z.-H."/>
        </authorList>
    </citation>
    <scope>NUCLEOTIDE SEQUENCE</scope>
    <source>
        <strain evidence="13">Whitten #5841</strain>
        <tissue evidence="13">Leaf</tissue>
    </source>
</reference>
<evidence type="ECO:0000256" key="11">
    <source>
        <dbReference type="PIRSR" id="PIRSR602403-1"/>
    </source>
</evidence>
<dbReference type="EMBL" id="CM035412">
    <property type="protein sequence ID" value="KAH7434070.1"/>
    <property type="molecule type" value="Genomic_DNA"/>
</dbReference>
<dbReference type="GO" id="GO:0006633">
    <property type="term" value="P:fatty acid biosynthetic process"/>
    <property type="evidence" value="ECO:0007669"/>
    <property type="project" value="UniProtKB-KW"/>
</dbReference>
<dbReference type="CDD" id="cd11071">
    <property type="entry name" value="CYP74"/>
    <property type="match status" value="1"/>
</dbReference>
<dbReference type="GO" id="GO:0005506">
    <property type="term" value="F:iron ion binding"/>
    <property type="evidence" value="ECO:0007669"/>
    <property type="project" value="InterPro"/>
</dbReference>
<dbReference type="Proteomes" id="UP000825935">
    <property type="component" value="Chromosome 7"/>
</dbReference>
<dbReference type="Pfam" id="PF00067">
    <property type="entry name" value="p450"/>
    <property type="match status" value="1"/>
</dbReference>
<keyword evidence="4 11" id="KW-0479">Metal-binding</keyword>
<comment type="similarity">
    <text evidence="1">Belongs to the cytochrome P450 family.</text>
</comment>
<organism evidence="13 14">
    <name type="scientific">Ceratopteris richardii</name>
    <name type="common">Triangle waterfern</name>
    <dbReference type="NCBI Taxonomy" id="49495"/>
    <lineage>
        <taxon>Eukaryota</taxon>
        <taxon>Viridiplantae</taxon>
        <taxon>Streptophyta</taxon>
        <taxon>Embryophyta</taxon>
        <taxon>Tracheophyta</taxon>
        <taxon>Polypodiopsida</taxon>
        <taxon>Polypodiidae</taxon>
        <taxon>Polypodiales</taxon>
        <taxon>Pteridineae</taxon>
        <taxon>Pteridaceae</taxon>
        <taxon>Parkerioideae</taxon>
        <taxon>Ceratopteris</taxon>
    </lineage>
</organism>
<evidence type="ECO:0000256" key="7">
    <source>
        <dbReference type="ARBA" id="ARBA00023004"/>
    </source>
</evidence>
<comment type="caution">
    <text evidence="13">The sequence shown here is derived from an EMBL/GenBank/DDBJ whole genome shotgun (WGS) entry which is preliminary data.</text>
</comment>
<evidence type="ECO:0000313" key="14">
    <source>
        <dbReference type="Proteomes" id="UP000825935"/>
    </source>
</evidence>
<evidence type="ECO:0000256" key="3">
    <source>
        <dbReference type="ARBA" id="ARBA00022617"/>
    </source>
</evidence>
<feature type="region of interest" description="Disordered" evidence="12">
    <location>
        <begin position="55"/>
        <end position="89"/>
    </location>
</feature>
<feature type="compositionally biased region" description="Polar residues" evidence="12">
    <location>
        <begin position="14"/>
        <end position="28"/>
    </location>
</feature>
<keyword evidence="5" id="KW-0925">Oxylipin biosynthesis</keyword>
<gene>
    <name evidence="13" type="ORF">KP509_07G099700</name>
</gene>
<dbReference type="GO" id="GO:0031408">
    <property type="term" value="P:oxylipin biosynthetic process"/>
    <property type="evidence" value="ECO:0007669"/>
    <property type="project" value="UniProtKB-KW"/>
</dbReference>
<dbReference type="GO" id="GO:0004497">
    <property type="term" value="F:monooxygenase activity"/>
    <property type="evidence" value="ECO:0007669"/>
    <property type="project" value="InterPro"/>
</dbReference>
<dbReference type="InterPro" id="IPR036396">
    <property type="entry name" value="Cyt_P450_sf"/>
</dbReference>
<dbReference type="PANTHER" id="PTHR24286">
    <property type="entry name" value="CYTOCHROME P450 26"/>
    <property type="match status" value="1"/>
</dbReference>
<dbReference type="OrthoDB" id="2789670at2759"/>
<evidence type="ECO:0000256" key="6">
    <source>
        <dbReference type="ARBA" id="ARBA00022832"/>
    </source>
</evidence>
<dbReference type="GO" id="GO:0016829">
    <property type="term" value="F:lyase activity"/>
    <property type="evidence" value="ECO:0007669"/>
    <property type="project" value="UniProtKB-KW"/>
</dbReference>
<dbReference type="GO" id="GO:0016705">
    <property type="term" value="F:oxidoreductase activity, acting on paired donors, with incorporation or reduction of molecular oxygen"/>
    <property type="evidence" value="ECO:0007669"/>
    <property type="project" value="InterPro"/>
</dbReference>
<proteinExistence type="inferred from homology"/>
<keyword evidence="10" id="KW-0456">Lyase</keyword>
<evidence type="ECO:0000256" key="12">
    <source>
        <dbReference type="SAM" id="MobiDB-lite"/>
    </source>
</evidence>
<name>A0A8T2UHV9_CERRI</name>
<evidence type="ECO:0000256" key="9">
    <source>
        <dbReference type="ARBA" id="ARBA00023160"/>
    </source>
</evidence>
<sequence length="564" mass="63012">MSSLATAAARCHSRSSTGDVSRTSSTLVMPSPLRKHRIRLSAKVRRRPSFPLLAIDSELTPSQDANAPSSSSSSSSSPSPLSSSTLSPTVVPSIREVPGSYGAPLLGVALDKLNYFVVQGRDEFFYSLMRRYQSTVVRVNMPPGPPFFPDSRAIMLLDHKSIRVLFDTSKVEKRDVFAGTYMPSTDFTGGFRMLPYLDPSEPKHASLKGFCFDILRSSAPRFLPEFHTAFREAADEWDAQLLAKGEASYTAGCQNFVLCFLCRSMIEIDPSAPGPASLAEQGPSLIQAWTALQLVPQTSLGLPTPIEVLLQTFPVPYTLVSNQYNKIYQFFFTNAQHVLDIAEQKYGLDREEACHNLLFLICFNTWGGMQLLMPSIVRRIDSAGVSFQRELARDVRSAVGEDGRLTMAALERMKLVKSTVYEVLRMDPPVPFQYGRAKEDLIVESHDASYRIRKGELLGGYQKIAMRDPKAFQFPDTFMPRRFMGPDAERLLQNVTWSNGPETEDPTLNNKQCAGKDFVNMLARMFIAELYLRYDFFKLGPISGSGPTAQYKFKVLQRRRDGSS</sequence>
<comment type="cofactor">
    <cofactor evidence="11">
        <name>heme</name>
        <dbReference type="ChEBI" id="CHEBI:30413"/>
    </cofactor>
</comment>
<keyword evidence="3 11" id="KW-0349">Heme</keyword>
<evidence type="ECO:0008006" key="15">
    <source>
        <dbReference type="Google" id="ProtNLM"/>
    </source>
</evidence>
<evidence type="ECO:0000256" key="2">
    <source>
        <dbReference type="ARBA" id="ARBA00022516"/>
    </source>
</evidence>
<dbReference type="PRINTS" id="PR00465">
    <property type="entry name" value="EP450IV"/>
</dbReference>
<evidence type="ECO:0000256" key="4">
    <source>
        <dbReference type="ARBA" id="ARBA00022723"/>
    </source>
</evidence>
<keyword evidence="2" id="KW-0444">Lipid biosynthesis</keyword>
<keyword evidence="7 11" id="KW-0408">Iron</keyword>
<keyword evidence="8" id="KW-0443">Lipid metabolism</keyword>
<evidence type="ECO:0000256" key="1">
    <source>
        <dbReference type="ARBA" id="ARBA00010617"/>
    </source>
</evidence>
<dbReference type="SUPFAM" id="SSF48264">
    <property type="entry name" value="Cytochrome P450"/>
    <property type="match status" value="1"/>
</dbReference>
<keyword evidence="6" id="KW-0276">Fatty acid metabolism</keyword>
<dbReference type="PANTHER" id="PTHR24286:SF255">
    <property type="entry name" value="ALLENE OXIDE SYNTHASE, CHLOROPLASTIC"/>
    <property type="match status" value="1"/>
</dbReference>
<protein>
    <recommendedName>
        <fullName evidence="15">Allene oxide synthase</fullName>
    </recommendedName>
</protein>
<feature type="binding site" description="axial binding residue" evidence="11">
    <location>
        <position position="513"/>
    </location>
    <ligand>
        <name>heme</name>
        <dbReference type="ChEBI" id="CHEBI:30413"/>
    </ligand>
    <ligandPart>
        <name>Fe</name>
        <dbReference type="ChEBI" id="CHEBI:18248"/>
    </ligandPart>
</feature>
<dbReference type="OMA" id="MYGRARE"/>
<accession>A0A8T2UHV9</accession>
<evidence type="ECO:0000313" key="13">
    <source>
        <dbReference type="EMBL" id="KAH7434070.1"/>
    </source>
</evidence>
<dbReference type="FunFam" id="1.10.630.10:FF:000024">
    <property type="entry name" value="Allene oxide synthase, chloroplastic"/>
    <property type="match status" value="1"/>
</dbReference>
<dbReference type="GO" id="GO:0016125">
    <property type="term" value="P:sterol metabolic process"/>
    <property type="evidence" value="ECO:0007669"/>
    <property type="project" value="TreeGrafter"/>
</dbReference>
<dbReference type="GO" id="GO:0020037">
    <property type="term" value="F:heme binding"/>
    <property type="evidence" value="ECO:0007669"/>
    <property type="project" value="InterPro"/>
</dbReference>
<keyword evidence="9" id="KW-0275">Fatty acid biosynthesis</keyword>
<evidence type="ECO:0000256" key="5">
    <source>
        <dbReference type="ARBA" id="ARBA00022767"/>
    </source>
</evidence>
<dbReference type="InterPro" id="IPR001128">
    <property type="entry name" value="Cyt_P450"/>
</dbReference>